<evidence type="ECO:0000256" key="1">
    <source>
        <dbReference type="ARBA" id="ARBA00004245"/>
    </source>
</evidence>
<accession>A0A9F1UCP2</accession>
<dbReference type="InterPro" id="IPR036028">
    <property type="entry name" value="SH3-like_dom_sf"/>
</dbReference>
<dbReference type="CDD" id="cd00051">
    <property type="entry name" value="EFh"/>
    <property type="match status" value="1"/>
</dbReference>
<dbReference type="Pfam" id="PF00018">
    <property type="entry name" value="SH3_1"/>
    <property type="match status" value="1"/>
</dbReference>
<dbReference type="GO" id="GO:0005737">
    <property type="term" value="C:cytoplasm"/>
    <property type="evidence" value="ECO:0007669"/>
    <property type="project" value="UniProtKB-ARBA"/>
</dbReference>
<dbReference type="PROSITE" id="PS00018">
    <property type="entry name" value="EF_HAND_1"/>
    <property type="match status" value="2"/>
</dbReference>
<dbReference type="GO" id="GO:0005856">
    <property type="term" value="C:cytoskeleton"/>
    <property type="evidence" value="ECO:0007669"/>
    <property type="project" value="UniProtKB-SubCell"/>
</dbReference>
<comment type="similarity">
    <text evidence="2">Belongs to the spectrin family.</text>
</comment>
<dbReference type="FunFam" id="1.10.238.10:FF:000020">
    <property type="entry name" value="spectrin alpha chain, non-erythrocytic 1"/>
    <property type="match status" value="1"/>
</dbReference>
<dbReference type="SMART" id="SM01184">
    <property type="entry name" value="efhand_Ca_insen"/>
    <property type="match status" value="1"/>
</dbReference>
<name>A0A9F1UCP2_HALDU</name>
<keyword evidence="10" id="KW-0009">Actin-binding</keyword>
<dbReference type="PROSITE" id="PS50222">
    <property type="entry name" value="EF_HAND_2"/>
    <property type="match status" value="2"/>
</dbReference>
<dbReference type="SUPFAM" id="SSF46966">
    <property type="entry name" value="Spectrin repeat"/>
    <property type="match status" value="15"/>
</dbReference>
<dbReference type="InterPro" id="IPR018159">
    <property type="entry name" value="Spectrin/alpha-actinin"/>
</dbReference>
<dbReference type="PANTHER" id="PTHR11915">
    <property type="entry name" value="SPECTRIN/FILAMIN RELATED CYTOSKELETAL PROTEIN"/>
    <property type="match status" value="1"/>
</dbReference>
<dbReference type="Gene3D" id="1.10.238.10">
    <property type="entry name" value="EF-hand"/>
    <property type="match status" value="2"/>
</dbReference>
<evidence type="ECO:0000259" key="16">
    <source>
        <dbReference type="PROSITE" id="PS50222"/>
    </source>
</evidence>
<feature type="region of interest" description="Disordered" evidence="14">
    <location>
        <begin position="973"/>
        <end position="993"/>
    </location>
</feature>
<dbReference type="InterPro" id="IPR002048">
    <property type="entry name" value="EF_hand_dom"/>
</dbReference>
<keyword evidence="5" id="KW-0963">Cytoplasm</keyword>
<evidence type="ECO:0000256" key="12">
    <source>
        <dbReference type="PROSITE-ProRule" id="PRU00192"/>
    </source>
</evidence>
<evidence type="ECO:0000256" key="13">
    <source>
        <dbReference type="SAM" id="Coils"/>
    </source>
</evidence>
<evidence type="ECO:0000256" key="5">
    <source>
        <dbReference type="ARBA" id="ARBA00022490"/>
    </source>
</evidence>
<keyword evidence="8" id="KW-0677">Repeat</keyword>
<evidence type="ECO:0000256" key="14">
    <source>
        <dbReference type="SAM" id="MobiDB-lite"/>
    </source>
</evidence>
<dbReference type="SUPFAM" id="SSF47473">
    <property type="entry name" value="EF-hand"/>
    <property type="match status" value="1"/>
</dbReference>
<comment type="subcellular location">
    <subcellularLocation>
        <location evidence="1">Cytoplasm</location>
        <location evidence="1">Cytoskeleton</location>
    </subcellularLocation>
</comment>
<evidence type="ECO:0000256" key="6">
    <source>
        <dbReference type="ARBA" id="ARBA00022553"/>
    </source>
</evidence>
<keyword evidence="4" id="KW-0117">Actin capping</keyword>
<keyword evidence="7" id="KW-0479">Metal-binding</keyword>
<evidence type="ECO:0000259" key="15">
    <source>
        <dbReference type="PROSITE" id="PS50002"/>
    </source>
</evidence>
<dbReference type="InterPro" id="IPR018247">
    <property type="entry name" value="EF_Hand_1_Ca_BS"/>
</dbReference>
<feature type="coiled-coil region" evidence="13">
    <location>
        <begin position="1242"/>
        <end position="1269"/>
    </location>
</feature>
<keyword evidence="11" id="KW-0206">Cytoskeleton</keyword>
<dbReference type="GO" id="GO:0003779">
    <property type="term" value="F:actin binding"/>
    <property type="evidence" value="ECO:0007669"/>
    <property type="project" value="UniProtKB-KW"/>
</dbReference>
<feature type="domain" description="EF-hand" evidence="16">
    <location>
        <begin position="2334"/>
        <end position="2369"/>
    </location>
</feature>
<dbReference type="InterPro" id="IPR011992">
    <property type="entry name" value="EF-hand-dom_pair"/>
</dbReference>
<sequence length="2439" mass="278854">MAEKTGEHEGQPKISDKWRKVKAVVKTRSKLVSHAEDVKARRQEVLQKWEEVKDIAKQRRERLEEAKRFQQFRRDVEELELWIKEKHLIASDESYKDPSNLQGKIQKHVTFEAEISAHLKTIKTTQATGEGMIAQSHFASDKIKGLLEAMQGSWEALQAQSREKAQRLQDAQKREVFVHEADEVLAWISDKEAVASSEELGRDLEHVQMLQKKFGDFSKDLQVNEARVTSVNVQADKLLSEHHPDSEIIRRRQEAVNAAWKNLRGLAAEREARLDGARQLQEFNRDADETKGWINEKDAGLSSEDCGRDLASVQALQRKHEALERDLAALEDKIETISGGTSSLQQRYPESSAQIAATQAEVVGQWERLKLKASRRKAQLDDSHKFQKFLVDHKDLLSWVNDRRTLISSLELARDVGSAEALLARHKEIKGLIDASEDRFKVTTQFGQGLITSGHFASDEVKDKLINLVSEKSQLLRLWEDRKVEFDQCMDLQLFMRDADQLDAWMSKQEAFLSSEEVGDTLDAVEALTKKHSDFEKTLASQDDTFKALDESATRLVTSAHYASLDIDLRRKEVLDRKSAMVSLSASRQELLEDSYRLQHFLRDVHEVKVWAVEKLKTARDESFRDPTNLPAKLQKHQAFEDEVAAYQPHLLSVQTSGQRLVDGGHYAADVVQTSLLEIGELWNELTSKMAYKGQKLREANAQQLFNREVDDFNLWLNEVEGHLASENLGTDLMSVQSLQKRHDLLEKDIGSHQDRVDEMSSKARTFQDAQHFDAKGILQKQKSLSTRYAGLQGPTAARRSKLEESMKLQQFLRDVADEVSWIRDRQSQVNSTSRGKDLSSVQRLIKRHQALIGEIHSHDGRIAAVFSTGEGMIAQGHYGNQDISKKIQDLKTRWAKLKDEADKRKRDLEESMKVQQYYAMATEAESWMKEKEPIVSNNDYGKDEDSARALLKKHEAVLADVDGFTAQISSLSDQSKKCLGTSPSKQAPPPGSKQYVMAMYDYKPKTHREIPMKKGDLMVILNAVNKDWWKVENGDRQGFIPAVYVRRVDTPTQETQNGRLDMGGSDEQETVTQRQQAIKGKFTSLTRLAKDRRHRLEESLKLHELKREVNELHSWIGDKEAVASSDELGKDLDHVVVLIRKFDEFMKDLMNSEARMVKVGEMAQRLLDQSHTESDVIQSQVETLNQHYENLTSLAVKRKDNLDSFRELHAFIRDADETKGWINEKDAGLSSEDCGRDLASVQALQRKHEALERDLAALEDKVRSLGLDAERLVRSQPTSLRLIKSKEKEVNEAWASLKAKSGQRKVRLEDAGDLQRLGSNYRDIMGWLNSMSALVSSDELPKDVANAEALLHGHQKYKAEIEARAGNFHSFETFGKQLLGNRHYASGEIQEMLDSVKGEQKALERAWEKRKNLLQQSRDLQLFSRDAETAESWMAARETYLAKESARASLDIAEALLKRSEDVDLSIQAQEEKIAGLQAHGNQLIQQQHYAAVQIADRRAALLQRWSKLKDALVDLKKKLGQSKSVQQFLRDADDTETWVSEKLQLASDESYRDPTDLQGKMQKHEALEGEVAANEDRVFSLMELGQELISGQQCAGQEAEVVARIDFLKDQWDKLAGKTRQKSQKLREASQELQFNTGAKDMDFWLAETEALLSSEDCGRDLASVESLLKKHGHLEADVLAHEDRLQDLNAQAGRFVEQGHFDADDIDSKRKQINDRYAKLKSMATARKAKLNNSHTLQLFFHDLDNEDTWIKEKKLLLGSTDYGKEKTGAQKLQKKHQVLENELNSHNEKIKKLLGQGERLSLEDKYAQPEIESRCHELQDSWKGLRGLAAARKQKLEDSLAYHQFKVDADEEESWINEKVAVATNKEVGETMVTSQGLQKKQDAFDADLSFHRGQVDKIEFCGEDLIAQGNFQAESITKRLAELKSKMADLEAAVEAKKRLLDANAAYLVFTWNADLVDSWIRSKEGQVKSEDFGRDIASVQPLLAKQEAFEVGLSAFEQDSISNLASRKEHLYQDKHSKVPQIRQRYEDVTKKWDKLKTDCDSRKKRLERSLEQFERVDELFLQFAKRASAFQSWMEDAEEDLTDPVRCNSVEEIKGLRESHTQFQSTLTQYRNELKQLSTLDRQIKTYRVTTNPYTWFTMDSLDDHWQHLQKVIKERDRDLTREAQRQDQNDDMRRSFAQQANGFHAWLSETRTACSELSGTLEHQLESIKLKAREVLSKKEGLRRIEELGAQMERGMILDNRYSEHTTVSLAQQWDQLGQLALRMQHSLEQQIQAKNTTGVSEEQIKEINQTFNYFDRNKSGRLEYHEFKACLRSLGCDLAVVEEGRTDPEFEAILDRVDPNRNGHVTKEDYMTFMISRETENVDSFQEVEEAFRAITEAGDKPFVTEAQLRQVLSSDHVGFCVEHMKPYRGPGGIPGALDYRTFTRSLYST</sequence>
<organism evidence="17">
    <name type="scientific">Halisarca dujardinii</name>
    <name type="common">Dujardin's slime sponge</name>
    <dbReference type="NCBI Taxonomy" id="2583056"/>
    <lineage>
        <taxon>Eukaryota</taxon>
        <taxon>Metazoa</taxon>
        <taxon>Porifera</taxon>
        <taxon>Demospongiae</taxon>
        <taxon>Verongimorpha</taxon>
        <taxon>Chondrillida</taxon>
        <taxon>Halisarcidae</taxon>
        <taxon>Halisarca</taxon>
    </lineage>
</organism>
<feature type="coiled-coil region" evidence="13">
    <location>
        <begin position="1773"/>
        <end position="1800"/>
    </location>
</feature>
<keyword evidence="9" id="KW-0106">Calcium</keyword>
<dbReference type="SUPFAM" id="SSF50044">
    <property type="entry name" value="SH3-domain"/>
    <property type="match status" value="1"/>
</dbReference>
<dbReference type="InterPro" id="IPR014837">
    <property type="entry name" value="EF-hand_Ca_insen"/>
</dbReference>
<evidence type="ECO:0000256" key="10">
    <source>
        <dbReference type="ARBA" id="ARBA00023203"/>
    </source>
</evidence>
<evidence type="ECO:0000256" key="9">
    <source>
        <dbReference type="ARBA" id="ARBA00022837"/>
    </source>
</evidence>
<dbReference type="EMBL" id="ON500529">
    <property type="protein sequence ID" value="WAW84869.1"/>
    <property type="molecule type" value="mRNA"/>
</dbReference>
<evidence type="ECO:0000256" key="3">
    <source>
        <dbReference type="ARBA" id="ARBA00022443"/>
    </source>
</evidence>
<reference evidence="17" key="1">
    <citation type="submission" date="2022-05" db="EMBL/GenBank/DDBJ databases">
        <authorList>
            <person name="Mikhailov K."/>
            <person name="Kravchuk O."/>
            <person name="Lyupina Y."/>
            <person name="Adameyko K."/>
        </authorList>
    </citation>
    <scope>NUCLEOTIDE SEQUENCE</scope>
</reference>
<evidence type="ECO:0000256" key="7">
    <source>
        <dbReference type="ARBA" id="ARBA00022723"/>
    </source>
</evidence>
<dbReference type="FunFam" id="1.20.58.60:FF:000013">
    <property type="entry name" value="Spectrin alpha chain, non-erythrocytic 1"/>
    <property type="match status" value="1"/>
</dbReference>
<dbReference type="Gene3D" id="1.20.58.60">
    <property type="match status" value="18"/>
</dbReference>
<evidence type="ECO:0000256" key="8">
    <source>
        <dbReference type="ARBA" id="ARBA00022737"/>
    </source>
</evidence>
<evidence type="ECO:0000256" key="4">
    <source>
        <dbReference type="ARBA" id="ARBA00022467"/>
    </source>
</evidence>
<dbReference type="Gene3D" id="2.30.30.40">
    <property type="entry name" value="SH3 Domains"/>
    <property type="match status" value="1"/>
</dbReference>
<dbReference type="PRINTS" id="PR01887">
    <property type="entry name" value="SPECTRNALPHA"/>
</dbReference>
<keyword evidence="13" id="KW-0175">Coiled coil</keyword>
<evidence type="ECO:0000256" key="2">
    <source>
        <dbReference type="ARBA" id="ARBA00006826"/>
    </source>
</evidence>
<protein>
    <submittedName>
        <fullName evidence="17">Spectrin alpha chain</fullName>
    </submittedName>
</protein>
<dbReference type="Pfam" id="PF00435">
    <property type="entry name" value="Spectrin"/>
    <property type="match status" value="20"/>
</dbReference>
<dbReference type="InterPro" id="IPR002017">
    <property type="entry name" value="Spectrin_repeat"/>
</dbReference>
<evidence type="ECO:0000313" key="17">
    <source>
        <dbReference type="EMBL" id="WAW84869.1"/>
    </source>
</evidence>
<feature type="domain" description="EF-hand" evidence="16">
    <location>
        <begin position="2291"/>
        <end position="2326"/>
    </location>
</feature>
<dbReference type="InterPro" id="IPR001452">
    <property type="entry name" value="SH3_domain"/>
</dbReference>
<feature type="domain" description="SH3" evidence="15">
    <location>
        <begin position="992"/>
        <end position="1051"/>
    </location>
</feature>
<dbReference type="FunFam" id="1.20.58.60:FF:000017">
    <property type="entry name" value="Spectrin alpha chain, non-erythrocytic 1"/>
    <property type="match status" value="2"/>
</dbReference>
<dbReference type="FunFam" id="1.20.58.60:FF:000007">
    <property type="entry name" value="Spectrin alpha chain non-erythrocytic 1"/>
    <property type="match status" value="2"/>
</dbReference>
<proteinExistence type="evidence at transcript level"/>
<dbReference type="Pfam" id="PF13499">
    <property type="entry name" value="EF-hand_7"/>
    <property type="match status" value="1"/>
</dbReference>
<dbReference type="SMART" id="SM00054">
    <property type="entry name" value="EFh"/>
    <property type="match status" value="2"/>
</dbReference>
<keyword evidence="3 12" id="KW-0728">SH3 domain</keyword>
<feature type="coiled-coil region" evidence="13">
    <location>
        <begin position="1918"/>
        <end position="1945"/>
    </location>
</feature>
<evidence type="ECO:0000256" key="11">
    <source>
        <dbReference type="ARBA" id="ARBA00023212"/>
    </source>
</evidence>
<feature type="coiled-coil region" evidence="13">
    <location>
        <begin position="313"/>
        <end position="340"/>
    </location>
</feature>
<dbReference type="GO" id="GO:0051693">
    <property type="term" value="P:actin filament capping"/>
    <property type="evidence" value="ECO:0007669"/>
    <property type="project" value="UniProtKB-KW"/>
</dbReference>
<dbReference type="SMART" id="SM00326">
    <property type="entry name" value="SH3"/>
    <property type="match status" value="1"/>
</dbReference>
<dbReference type="PROSITE" id="PS50002">
    <property type="entry name" value="SH3"/>
    <property type="match status" value="1"/>
</dbReference>
<dbReference type="Pfam" id="PF08726">
    <property type="entry name" value="EFhand_Ca_insen"/>
    <property type="match status" value="1"/>
</dbReference>
<dbReference type="FunFam" id="1.20.58.60:FF:000020">
    <property type="entry name" value="Spectrin alpha chain, non-erythrocytic 1"/>
    <property type="match status" value="8"/>
</dbReference>
<dbReference type="GO" id="GO:0005509">
    <property type="term" value="F:calcium ion binding"/>
    <property type="evidence" value="ECO:0007669"/>
    <property type="project" value="InterPro"/>
</dbReference>
<keyword evidence="6" id="KW-0597">Phosphoprotein</keyword>
<dbReference type="CDD" id="cd00176">
    <property type="entry name" value="SPEC"/>
    <property type="match status" value="14"/>
</dbReference>
<dbReference type="SMART" id="SM00150">
    <property type="entry name" value="SPEC"/>
    <property type="match status" value="20"/>
</dbReference>